<dbReference type="EMBL" id="FRBC01000007">
    <property type="protein sequence ID" value="SHK55153.1"/>
    <property type="molecule type" value="Genomic_DNA"/>
</dbReference>
<dbReference type="PANTHER" id="PTHR43308">
    <property type="entry name" value="OUTER MEMBRANE PROTEIN ALPHA-RELATED"/>
    <property type="match status" value="1"/>
</dbReference>
<evidence type="ECO:0000256" key="1">
    <source>
        <dbReference type="SAM" id="SignalP"/>
    </source>
</evidence>
<dbReference type="SUPFAM" id="SSF56935">
    <property type="entry name" value="Porins"/>
    <property type="match status" value="1"/>
</dbReference>
<feature type="domain" description="SLH" evidence="2">
    <location>
        <begin position="24"/>
        <end position="87"/>
    </location>
</feature>
<dbReference type="PROSITE" id="PS51272">
    <property type="entry name" value="SLH"/>
    <property type="match status" value="1"/>
</dbReference>
<evidence type="ECO:0000313" key="3">
    <source>
        <dbReference type="EMBL" id="SHK55153.1"/>
    </source>
</evidence>
<dbReference type="InterPro" id="IPR023614">
    <property type="entry name" value="Porin_dom_sf"/>
</dbReference>
<sequence>MKKTLVSALTTALVVGAASTTFAASNPFADVPAGHWAYDSINQLIDDNVIEGYGDNTFRGERTITRYEAAQMIAKAMAKKPTGEDKAQIDKLAAEFADELNNLGVRVSDLERNADKVKWTGEARYRYWSYRDAKKNADGSTQKTNRDQLQLRLFPTAEINEHWKVKARFTATNMMKNDNAGNASLSFAYADGVYGNCEVKVGKQPFYSLNDNGLILDDFFSGINVTAGKDLKVVLEAGRWDLDNRANSYVARPASGDTASYQGIQLNYQKGKIAGGAGFRHFTTDTFKTARYSKSANDSKADIWSLGGTYTFDKNWALQGAYAENSEADYYKKSGNVEVDYKGANKANAGSWGAFLGYRHIGSNVSLMPTFDTTRAAANVKGWDLGTSYIPMKNVLTTLGYFHGKQLDQHNDKTQTLYARVSYFF</sequence>
<dbReference type="Proteomes" id="UP000184263">
    <property type="component" value="Unassembled WGS sequence"/>
</dbReference>
<evidence type="ECO:0000313" key="4">
    <source>
        <dbReference type="Proteomes" id="UP000184263"/>
    </source>
</evidence>
<dbReference type="OrthoDB" id="5845122at2"/>
<reference evidence="3 4" key="1">
    <citation type="submission" date="2016-11" db="EMBL/GenBank/DDBJ databases">
        <authorList>
            <person name="Jaros S."/>
            <person name="Januszkiewicz K."/>
            <person name="Wedrychowicz H."/>
        </authorList>
    </citation>
    <scope>NUCLEOTIDE SEQUENCE [LARGE SCALE GENOMIC DNA]</scope>
    <source>
        <strain evidence="3 4">HD4</strain>
    </source>
</reference>
<dbReference type="InterPro" id="IPR051465">
    <property type="entry name" value="Cell_Envelope_Struct_Comp"/>
</dbReference>
<protein>
    <submittedName>
        <fullName evidence="3">S-layer homology domain-containing protein</fullName>
    </submittedName>
</protein>
<evidence type="ECO:0000259" key="2">
    <source>
        <dbReference type="PROSITE" id="PS51272"/>
    </source>
</evidence>
<organism evidence="3 4">
    <name type="scientific">Selenomonas ruminantium</name>
    <dbReference type="NCBI Taxonomy" id="971"/>
    <lineage>
        <taxon>Bacteria</taxon>
        <taxon>Bacillati</taxon>
        <taxon>Bacillota</taxon>
        <taxon>Negativicutes</taxon>
        <taxon>Selenomonadales</taxon>
        <taxon>Selenomonadaceae</taxon>
        <taxon>Selenomonas</taxon>
    </lineage>
</organism>
<dbReference type="Gene3D" id="2.40.160.10">
    <property type="entry name" value="Porin"/>
    <property type="match status" value="1"/>
</dbReference>
<keyword evidence="1" id="KW-0732">Signal</keyword>
<dbReference type="AlphaFoldDB" id="A0A1M6TDW1"/>
<feature type="chain" id="PRO_5013178265" evidence="1">
    <location>
        <begin position="24"/>
        <end position="425"/>
    </location>
</feature>
<proteinExistence type="predicted"/>
<dbReference type="RefSeq" id="WP_073088711.1">
    <property type="nucleotide sequence ID" value="NZ_FRBC01000007.1"/>
</dbReference>
<gene>
    <name evidence="3" type="ORF">SAMN05216582_10774</name>
</gene>
<dbReference type="InterPro" id="IPR001119">
    <property type="entry name" value="SLH_dom"/>
</dbReference>
<feature type="signal peptide" evidence="1">
    <location>
        <begin position="1"/>
        <end position="23"/>
    </location>
</feature>
<name>A0A1M6TDW1_SELRU</name>
<dbReference type="PANTHER" id="PTHR43308:SF1">
    <property type="entry name" value="OUTER MEMBRANE PROTEIN ALPHA"/>
    <property type="match status" value="1"/>
</dbReference>
<dbReference type="Pfam" id="PF00395">
    <property type="entry name" value="SLH"/>
    <property type="match status" value="1"/>
</dbReference>
<accession>A0A1M6TDW1</accession>